<reference evidence="1 2" key="1">
    <citation type="journal article" date="2008" name="J. Bacteriol.">
        <title>The complete genome sequence of Thermococcus onnurineus NA1 reveals a mixed heterotrophic and carboxydotrophic metabolism.</title>
        <authorList>
            <person name="Lee H.S."/>
            <person name="Kang S.G."/>
            <person name="Bae S.S."/>
            <person name="Lim J.K."/>
            <person name="Cho Y."/>
            <person name="Kim Y.J."/>
            <person name="Jeon J.H."/>
            <person name="Cha S.S."/>
            <person name="Kwon K.K."/>
            <person name="Kim H.T."/>
            <person name="Park C.J."/>
            <person name="Lee H.W."/>
            <person name="Kim S.I."/>
            <person name="Chun J."/>
            <person name="Colwell R.R."/>
            <person name="Kim S.J."/>
            <person name="Lee J.H."/>
        </authorList>
    </citation>
    <scope>NUCLEOTIDE SEQUENCE [LARGE SCALE GENOMIC DNA]</scope>
    <source>
        <strain evidence="1 2">NA1</strain>
    </source>
</reference>
<organism evidence="1 2">
    <name type="scientific">Thermococcus onnurineus (strain NA1)</name>
    <dbReference type="NCBI Taxonomy" id="523850"/>
    <lineage>
        <taxon>Archaea</taxon>
        <taxon>Methanobacteriati</taxon>
        <taxon>Methanobacteriota</taxon>
        <taxon>Thermococci</taxon>
        <taxon>Thermococcales</taxon>
        <taxon>Thermococcaceae</taxon>
        <taxon>Thermococcus</taxon>
    </lineage>
</organism>
<dbReference type="eggNOG" id="arCOG08601">
    <property type="taxonomic scope" value="Archaea"/>
</dbReference>
<proteinExistence type="predicted"/>
<dbReference type="RefSeq" id="WP_012571666.1">
    <property type="nucleotide sequence ID" value="NC_011529.1"/>
</dbReference>
<dbReference type="KEGG" id="ton:TON_0706"/>
<protein>
    <submittedName>
        <fullName evidence="1">Uncharacterized protein</fullName>
    </submittedName>
</protein>
<keyword evidence="2" id="KW-1185">Reference proteome</keyword>
<evidence type="ECO:0000313" key="1">
    <source>
        <dbReference type="EMBL" id="ACJ16194.1"/>
    </source>
</evidence>
<dbReference type="AlphaFoldDB" id="B6YVB6"/>
<sequence length="186" mass="21336">MYSVKKSKAGYIFDLPRERIAFMFLEDGTYLMYHDERVLCYSIKPVQVSREEIERFEKSGEPPELVKSIKSGKYPEVCVVKQLPPVDEDLTQFNPNRKCVVIFTGFQDTVIDYVECNGQTLAVARLVDEPDRVCRFFGKGNYKIAAVKLKRGGDCLGRKEFLQKVEECRSALQGNLRHRNILVLSG</sequence>
<dbReference type="OrthoDB" id="98202at2157"/>
<dbReference type="GeneID" id="7017007"/>
<accession>B6YVB6</accession>
<gene>
    <name evidence="1" type="ordered locus">TON_0706</name>
</gene>
<evidence type="ECO:0000313" key="2">
    <source>
        <dbReference type="Proteomes" id="UP000002727"/>
    </source>
</evidence>
<name>B6YVB6_THEON</name>
<dbReference type="HOGENOM" id="CLU_1567255_0_0_2"/>
<dbReference type="PATRIC" id="fig|523850.10.peg.709"/>
<dbReference type="STRING" id="523850.TON_0706"/>
<dbReference type="Proteomes" id="UP000002727">
    <property type="component" value="Chromosome"/>
</dbReference>
<dbReference type="EMBL" id="CP000855">
    <property type="protein sequence ID" value="ACJ16194.1"/>
    <property type="molecule type" value="Genomic_DNA"/>
</dbReference>